<evidence type="ECO:0000313" key="2">
    <source>
        <dbReference type="EMBL" id="OIQ63771.1"/>
    </source>
</evidence>
<reference evidence="2" key="1">
    <citation type="submission" date="2016-10" db="EMBL/GenBank/DDBJ databases">
        <title>Sequence of Gallionella enrichment culture.</title>
        <authorList>
            <person name="Poehlein A."/>
            <person name="Muehling M."/>
            <person name="Daniel R."/>
        </authorList>
    </citation>
    <scope>NUCLEOTIDE SEQUENCE</scope>
</reference>
<proteinExistence type="predicted"/>
<dbReference type="AlphaFoldDB" id="A0A1J5PEV0"/>
<dbReference type="EMBL" id="MLJW01008707">
    <property type="protein sequence ID" value="OIQ63771.1"/>
    <property type="molecule type" value="Genomic_DNA"/>
</dbReference>
<comment type="caution">
    <text evidence="2">The sequence shown here is derived from an EMBL/GenBank/DDBJ whole genome shotgun (WGS) entry which is preliminary data.</text>
</comment>
<feature type="region of interest" description="Disordered" evidence="1">
    <location>
        <begin position="56"/>
        <end position="75"/>
    </location>
</feature>
<sequence>MNEFGPRLLVADEILAINADTHQGVDAVKNTVNHRNGFLMRRLQFHVLKLVHQPELGAHQNDQQETLDEQLQLEL</sequence>
<evidence type="ECO:0000256" key="1">
    <source>
        <dbReference type="SAM" id="MobiDB-lite"/>
    </source>
</evidence>
<name>A0A1J5PEV0_9ZZZZ</name>
<gene>
    <name evidence="2" type="ORF">GALL_546870</name>
</gene>
<organism evidence="2">
    <name type="scientific">mine drainage metagenome</name>
    <dbReference type="NCBI Taxonomy" id="410659"/>
    <lineage>
        <taxon>unclassified sequences</taxon>
        <taxon>metagenomes</taxon>
        <taxon>ecological metagenomes</taxon>
    </lineage>
</organism>
<protein>
    <submittedName>
        <fullName evidence="2">Uncharacterized protein</fullName>
    </submittedName>
</protein>
<accession>A0A1J5PEV0</accession>